<dbReference type="SMART" id="SM00280">
    <property type="entry name" value="KAZAL"/>
    <property type="match status" value="1"/>
</dbReference>
<keyword evidence="4" id="KW-1185">Reference proteome</keyword>
<accession>A0AAV1JGP6</accession>
<evidence type="ECO:0000259" key="2">
    <source>
        <dbReference type="PROSITE" id="PS51465"/>
    </source>
</evidence>
<dbReference type="PROSITE" id="PS51465">
    <property type="entry name" value="KAZAL_2"/>
    <property type="match status" value="1"/>
</dbReference>
<dbReference type="InterPro" id="IPR002350">
    <property type="entry name" value="Kazal_dom"/>
</dbReference>
<feature type="domain" description="Kazal-like" evidence="2">
    <location>
        <begin position="17"/>
        <end position="66"/>
    </location>
</feature>
<dbReference type="Pfam" id="PF07648">
    <property type="entry name" value="Kazal_2"/>
    <property type="match status" value="1"/>
</dbReference>
<dbReference type="InterPro" id="IPR036058">
    <property type="entry name" value="Kazal_dom_sf"/>
</dbReference>
<gene>
    <name evidence="3" type="ORF">LNINA_LOCUS7169</name>
</gene>
<proteinExistence type="predicted"/>
<evidence type="ECO:0000313" key="4">
    <source>
        <dbReference type="Proteomes" id="UP001497472"/>
    </source>
</evidence>
<dbReference type="PROSITE" id="PS51257">
    <property type="entry name" value="PROKAR_LIPOPROTEIN"/>
    <property type="match status" value="1"/>
</dbReference>
<dbReference type="EMBL" id="CAVLEF010000009">
    <property type="protein sequence ID" value="CAK1547711.1"/>
    <property type="molecule type" value="Genomic_DNA"/>
</dbReference>
<name>A0AAV1JGP6_9NEOP</name>
<organism evidence="3 4">
    <name type="scientific">Leptosia nina</name>
    <dbReference type="NCBI Taxonomy" id="320188"/>
    <lineage>
        <taxon>Eukaryota</taxon>
        <taxon>Metazoa</taxon>
        <taxon>Ecdysozoa</taxon>
        <taxon>Arthropoda</taxon>
        <taxon>Hexapoda</taxon>
        <taxon>Insecta</taxon>
        <taxon>Pterygota</taxon>
        <taxon>Neoptera</taxon>
        <taxon>Endopterygota</taxon>
        <taxon>Lepidoptera</taxon>
        <taxon>Glossata</taxon>
        <taxon>Ditrysia</taxon>
        <taxon>Papilionoidea</taxon>
        <taxon>Pieridae</taxon>
        <taxon>Pierinae</taxon>
        <taxon>Leptosia</taxon>
    </lineage>
</organism>
<feature type="chain" id="PRO_5043785282" description="Kazal-like domain-containing protein" evidence="1">
    <location>
        <begin position="20"/>
        <end position="89"/>
    </location>
</feature>
<dbReference type="Proteomes" id="UP001497472">
    <property type="component" value="Unassembled WGS sequence"/>
</dbReference>
<reference evidence="3 4" key="1">
    <citation type="submission" date="2023-11" db="EMBL/GenBank/DDBJ databases">
        <authorList>
            <person name="Okamura Y."/>
        </authorList>
    </citation>
    <scope>NUCLEOTIDE SEQUENCE [LARGE SCALE GENOMIC DNA]</scope>
</reference>
<sequence>MRLFIICVCVAATAAHAAASLLCGCPPAPPVCGSDFRTYRSECALGCENVGNYNKPVVIYRGRCEDLQFNPYNPSPYPFDPYNPSPYRP</sequence>
<comment type="caution">
    <text evidence="3">The sequence shown here is derived from an EMBL/GenBank/DDBJ whole genome shotgun (WGS) entry which is preliminary data.</text>
</comment>
<evidence type="ECO:0000313" key="3">
    <source>
        <dbReference type="EMBL" id="CAK1547711.1"/>
    </source>
</evidence>
<dbReference type="Gene3D" id="3.30.60.30">
    <property type="match status" value="1"/>
</dbReference>
<dbReference type="SUPFAM" id="SSF100895">
    <property type="entry name" value="Kazal-type serine protease inhibitors"/>
    <property type="match status" value="1"/>
</dbReference>
<evidence type="ECO:0000256" key="1">
    <source>
        <dbReference type="SAM" id="SignalP"/>
    </source>
</evidence>
<dbReference type="AlphaFoldDB" id="A0AAV1JGP6"/>
<protein>
    <recommendedName>
        <fullName evidence="2">Kazal-like domain-containing protein</fullName>
    </recommendedName>
</protein>
<keyword evidence="1" id="KW-0732">Signal</keyword>
<dbReference type="CDD" id="cd00104">
    <property type="entry name" value="KAZAL_FS"/>
    <property type="match status" value="1"/>
</dbReference>
<feature type="signal peptide" evidence="1">
    <location>
        <begin position="1"/>
        <end position="19"/>
    </location>
</feature>